<dbReference type="Gene3D" id="1.10.10.2910">
    <property type="match status" value="1"/>
</dbReference>
<dbReference type="InterPro" id="IPR052345">
    <property type="entry name" value="Rad_response_metalloprotease"/>
</dbReference>
<feature type="domain" description="IrrE N-terminal-like" evidence="1">
    <location>
        <begin position="166"/>
        <end position="295"/>
    </location>
</feature>
<accession>A0A5C5UL57</accession>
<dbReference type="InterPro" id="IPR010359">
    <property type="entry name" value="IrrE_HExxH"/>
</dbReference>
<evidence type="ECO:0000313" key="2">
    <source>
        <dbReference type="EMBL" id="TWT26746.1"/>
    </source>
</evidence>
<reference evidence="2 3" key="1">
    <citation type="submission" date="2019-08" db="EMBL/GenBank/DDBJ databases">
        <authorList>
            <person name="Lei W."/>
        </authorList>
    </citation>
    <scope>NUCLEOTIDE SEQUENCE [LARGE SCALE GENOMIC DNA]</scope>
    <source>
        <strain evidence="2 3">CCUG 58627</strain>
    </source>
</reference>
<name>A0A5C5UL57_9CORY</name>
<dbReference type="AlphaFoldDB" id="A0A5C5UL57"/>
<dbReference type="PANTHER" id="PTHR43236:SF2">
    <property type="entry name" value="BLL0069 PROTEIN"/>
    <property type="match status" value="1"/>
</dbReference>
<evidence type="ECO:0000313" key="3">
    <source>
        <dbReference type="Proteomes" id="UP000320791"/>
    </source>
</evidence>
<organism evidence="2 3">
    <name type="scientific">Corynebacterium canis</name>
    <dbReference type="NCBI Taxonomy" id="679663"/>
    <lineage>
        <taxon>Bacteria</taxon>
        <taxon>Bacillati</taxon>
        <taxon>Actinomycetota</taxon>
        <taxon>Actinomycetes</taxon>
        <taxon>Mycobacteriales</taxon>
        <taxon>Corynebacteriaceae</taxon>
        <taxon>Corynebacterium</taxon>
    </lineage>
</organism>
<evidence type="ECO:0000259" key="1">
    <source>
        <dbReference type="Pfam" id="PF06114"/>
    </source>
</evidence>
<protein>
    <submittedName>
        <fullName evidence="2">ImmA/IrrE family metallo-endopeptidase</fullName>
    </submittedName>
</protein>
<dbReference type="EMBL" id="VOHM01000006">
    <property type="protein sequence ID" value="TWT26746.1"/>
    <property type="molecule type" value="Genomic_DNA"/>
</dbReference>
<dbReference type="Pfam" id="PF06114">
    <property type="entry name" value="Peptidase_M78"/>
    <property type="match status" value="1"/>
</dbReference>
<sequence length="385" mass="43102">MTVRVNVAPELLRWAIRRKGWDEETALQHAPKLRAWLAETERPTLKQLEKFAKGTHTPLGLLFLPEPPEEAVPIPDMRTMGNLGVEQPSADLLDTIYLCQRRQDWYREYALLNGFEKLSFVGSVTVNAPVVLVAEQIRGVLGFGLEERAAFPNWEQALRQLIDRIEDAGVLVMVNGVVGSNTHRRLDPSEFRGFALADPLVPLIFVNGADTKAAQIFTLIHELAHIWLGNSALSDAAMTAGGGPEEELWCNQVAAEVLVPMTALLADFEGSVTVDELERLAKCYCVSTLVVLKRLYDANAISWAEYLKAYETEKQRVMDILAERRRDKGGGNYYYTQPLRLSRTFSRAVVESAFEGSTSYREAYQLLGTKKRTTFENLAEELGVA</sequence>
<dbReference type="Proteomes" id="UP000320791">
    <property type="component" value="Unassembled WGS sequence"/>
</dbReference>
<dbReference type="OrthoDB" id="9796786at2"/>
<keyword evidence="3" id="KW-1185">Reference proteome</keyword>
<proteinExistence type="predicted"/>
<dbReference type="RefSeq" id="WP_146323811.1">
    <property type="nucleotide sequence ID" value="NZ_BAABLR010000005.1"/>
</dbReference>
<comment type="caution">
    <text evidence="2">The sequence shown here is derived from an EMBL/GenBank/DDBJ whole genome shotgun (WGS) entry which is preliminary data.</text>
</comment>
<dbReference type="PANTHER" id="PTHR43236">
    <property type="entry name" value="ANTITOXIN HIGA1"/>
    <property type="match status" value="1"/>
</dbReference>
<gene>
    <name evidence="2" type="ORF">FRX94_03845</name>
</gene>